<keyword evidence="2" id="KW-1185">Reference proteome</keyword>
<evidence type="ECO:0000313" key="1">
    <source>
        <dbReference type="EMBL" id="CAI6292085.1"/>
    </source>
</evidence>
<reference evidence="1" key="1">
    <citation type="submission" date="2023-01" db="EMBL/GenBank/DDBJ databases">
        <authorList>
            <person name="Van Ghelder C."/>
            <person name="Rancurel C."/>
        </authorList>
    </citation>
    <scope>NUCLEOTIDE SEQUENCE</scope>
    <source>
        <strain evidence="1">CNCM I-4278</strain>
    </source>
</reference>
<dbReference type="EMBL" id="CAOQHR010000002">
    <property type="protein sequence ID" value="CAI6292085.1"/>
    <property type="molecule type" value="Genomic_DNA"/>
</dbReference>
<organism evidence="1 2">
    <name type="scientific">Periconia digitata</name>
    <dbReference type="NCBI Taxonomy" id="1303443"/>
    <lineage>
        <taxon>Eukaryota</taxon>
        <taxon>Fungi</taxon>
        <taxon>Dikarya</taxon>
        <taxon>Ascomycota</taxon>
        <taxon>Pezizomycotina</taxon>
        <taxon>Dothideomycetes</taxon>
        <taxon>Pleosporomycetidae</taxon>
        <taxon>Pleosporales</taxon>
        <taxon>Massarineae</taxon>
        <taxon>Periconiaceae</taxon>
        <taxon>Periconia</taxon>
    </lineage>
</organism>
<dbReference type="AlphaFoldDB" id="A0A9W4U623"/>
<gene>
    <name evidence="1" type="ORF">PDIGIT_LOCUS2496</name>
</gene>
<name>A0A9W4U623_9PLEO</name>
<accession>A0A9W4U623</accession>
<comment type="caution">
    <text evidence="1">The sequence shown here is derived from an EMBL/GenBank/DDBJ whole genome shotgun (WGS) entry which is preliminary data.</text>
</comment>
<evidence type="ECO:0000313" key="2">
    <source>
        <dbReference type="Proteomes" id="UP001152607"/>
    </source>
</evidence>
<dbReference type="Proteomes" id="UP001152607">
    <property type="component" value="Unassembled WGS sequence"/>
</dbReference>
<sequence>MILCKRFISSSEFPIAFSIPACESCSIFPAHSATSACKFHNNFLMYSFQ</sequence>
<protein>
    <submittedName>
        <fullName evidence="1">Uncharacterized protein</fullName>
    </submittedName>
</protein>
<proteinExistence type="predicted"/>